<gene>
    <name evidence="2" type="ORF">GOP47_0005372</name>
</gene>
<reference evidence="2 3" key="1">
    <citation type="submission" date="2021-01" db="EMBL/GenBank/DDBJ databases">
        <title>Adiantum capillus-veneris genome.</title>
        <authorList>
            <person name="Fang Y."/>
            <person name="Liao Q."/>
        </authorList>
    </citation>
    <scope>NUCLEOTIDE SEQUENCE [LARGE SCALE GENOMIC DNA]</scope>
    <source>
        <strain evidence="2">H3</strain>
        <tissue evidence="2">Leaf</tissue>
    </source>
</reference>
<proteinExistence type="predicted"/>
<organism evidence="2 3">
    <name type="scientific">Adiantum capillus-veneris</name>
    <name type="common">Maidenhair fern</name>
    <dbReference type="NCBI Taxonomy" id="13818"/>
    <lineage>
        <taxon>Eukaryota</taxon>
        <taxon>Viridiplantae</taxon>
        <taxon>Streptophyta</taxon>
        <taxon>Embryophyta</taxon>
        <taxon>Tracheophyta</taxon>
        <taxon>Polypodiopsida</taxon>
        <taxon>Polypodiidae</taxon>
        <taxon>Polypodiales</taxon>
        <taxon>Pteridineae</taxon>
        <taxon>Pteridaceae</taxon>
        <taxon>Vittarioideae</taxon>
        <taxon>Adiantum</taxon>
    </lineage>
</organism>
<evidence type="ECO:0008006" key="4">
    <source>
        <dbReference type="Google" id="ProtNLM"/>
    </source>
</evidence>
<accession>A0A9D4V644</accession>
<feature type="signal peptide" evidence="1">
    <location>
        <begin position="1"/>
        <end position="30"/>
    </location>
</feature>
<keyword evidence="3" id="KW-1185">Reference proteome</keyword>
<feature type="chain" id="PRO_5038953193" description="Secreted protein" evidence="1">
    <location>
        <begin position="31"/>
        <end position="151"/>
    </location>
</feature>
<protein>
    <recommendedName>
        <fullName evidence="4">Secreted protein</fullName>
    </recommendedName>
</protein>
<evidence type="ECO:0000256" key="1">
    <source>
        <dbReference type="SAM" id="SignalP"/>
    </source>
</evidence>
<comment type="caution">
    <text evidence="2">The sequence shown here is derived from an EMBL/GenBank/DDBJ whole genome shotgun (WGS) entry which is preliminary data.</text>
</comment>
<sequence>MAVCASCASLRSRPCWLIVVLSATQGRVLSRSQREGTKVQCTSTFGCRQLVSVECFPDGSVRFEERLKRHCHAAIYFCERIPLLGSIFSLVNHRATVSLEVECREPAVYTALSITANFRMMMMVPRFAEDGLIQLSASGNGCLCPLHLGVA</sequence>
<dbReference type="Proteomes" id="UP000886520">
    <property type="component" value="Chromosome 5"/>
</dbReference>
<dbReference type="AlphaFoldDB" id="A0A9D4V644"/>
<keyword evidence="1" id="KW-0732">Signal</keyword>
<evidence type="ECO:0000313" key="2">
    <source>
        <dbReference type="EMBL" id="KAI5079893.1"/>
    </source>
</evidence>
<evidence type="ECO:0000313" key="3">
    <source>
        <dbReference type="Proteomes" id="UP000886520"/>
    </source>
</evidence>
<dbReference type="EMBL" id="JABFUD020000005">
    <property type="protein sequence ID" value="KAI5079893.1"/>
    <property type="molecule type" value="Genomic_DNA"/>
</dbReference>
<name>A0A9D4V644_ADICA</name>